<dbReference type="InParanoid" id="A0A0D0ABG2"/>
<evidence type="ECO:0000313" key="2">
    <source>
        <dbReference type="Proteomes" id="UP000054485"/>
    </source>
</evidence>
<protein>
    <submittedName>
        <fullName evidence="1">Uncharacterized protein</fullName>
    </submittedName>
</protein>
<sequence>MPYRWKEGHSIYVKHQFIVNSHRPFSDAAQEAVPEFLLEDYSLQAPRTEL</sequence>
<dbReference type="Proteomes" id="UP000054485">
    <property type="component" value="Unassembled WGS sequence"/>
</dbReference>
<dbReference type="AlphaFoldDB" id="A0A0D0ABG2"/>
<proteinExistence type="predicted"/>
<accession>A0A0D0ABG2</accession>
<dbReference type="HOGENOM" id="CLU_3126026_0_0_1"/>
<reference evidence="2" key="2">
    <citation type="submission" date="2015-01" db="EMBL/GenBank/DDBJ databases">
        <title>Evolutionary Origins and Diversification of the Mycorrhizal Mutualists.</title>
        <authorList>
            <consortium name="DOE Joint Genome Institute"/>
            <consortium name="Mycorrhizal Genomics Consortium"/>
            <person name="Kohler A."/>
            <person name="Kuo A."/>
            <person name="Nagy L.G."/>
            <person name="Floudas D."/>
            <person name="Copeland A."/>
            <person name="Barry K.W."/>
            <person name="Cichocki N."/>
            <person name="Veneault-Fourrey C."/>
            <person name="LaButti K."/>
            <person name="Lindquist E.A."/>
            <person name="Lipzen A."/>
            <person name="Lundell T."/>
            <person name="Morin E."/>
            <person name="Murat C."/>
            <person name="Riley R."/>
            <person name="Ohm R."/>
            <person name="Sun H."/>
            <person name="Tunlid A."/>
            <person name="Henrissat B."/>
            <person name="Grigoriev I.V."/>
            <person name="Hibbett D.S."/>
            <person name="Martin F."/>
        </authorList>
    </citation>
    <scope>NUCLEOTIDE SEQUENCE [LARGE SCALE GENOMIC DNA]</scope>
    <source>
        <strain evidence="2">UH-Slu-Lm8-n1</strain>
    </source>
</reference>
<gene>
    <name evidence="1" type="ORF">CY34DRAFT_19801</name>
</gene>
<name>A0A0D0ABG2_9AGAM</name>
<evidence type="ECO:0000313" key="1">
    <source>
        <dbReference type="EMBL" id="KIK31557.1"/>
    </source>
</evidence>
<keyword evidence="2" id="KW-1185">Reference proteome</keyword>
<dbReference type="EMBL" id="KN836876">
    <property type="protein sequence ID" value="KIK31557.1"/>
    <property type="molecule type" value="Genomic_DNA"/>
</dbReference>
<organism evidence="1 2">
    <name type="scientific">Suillus luteus UH-Slu-Lm8-n1</name>
    <dbReference type="NCBI Taxonomy" id="930992"/>
    <lineage>
        <taxon>Eukaryota</taxon>
        <taxon>Fungi</taxon>
        <taxon>Dikarya</taxon>
        <taxon>Basidiomycota</taxon>
        <taxon>Agaricomycotina</taxon>
        <taxon>Agaricomycetes</taxon>
        <taxon>Agaricomycetidae</taxon>
        <taxon>Boletales</taxon>
        <taxon>Suillineae</taxon>
        <taxon>Suillaceae</taxon>
        <taxon>Suillus</taxon>
    </lineage>
</organism>
<reference evidence="1 2" key="1">
    <citation type="submission" date="2014-04" db="EMBL/GenBank/DDBJ databases">
        <authorList>
            <consortium name="DOE Joint Genome Institute"/>
            <person name="Kuo A."/>
            <person name="Ruytinx J."/>
            <person name="Rineau F."/>
            <person name="Colpaert J."/>
            <person name="Kohler A."/>
            <person name="Nagy L.G."/>
            <person name="Floudas D."/>
            <person name="Copeland A."/>
            <person name="Barry K.W."/>
            <person name="Cichocki N."/>
            <person name="Veneault-Fourrey C."/>
            <person name="LaButti K."/>
            <person name="Lindquist E.A."/>
            <person name="Lipzen A."/>
            <person name="Lundell T."/>
            <person name="Morin E."/>
            <person name="Murat C."/>
            <person name="Sun H."/>
            <person name="Tunlid A."/>
            <person name="Henrissat B."/>
            <person name="Grigoriev I.V."/>
            <person name="Hibbett D.S."/>
            <person name="Martin F."/>
            <person name="Nordberg H.P."/>
            <person name="Cantor M.N."/>
            <person name="Hua S.X."/>
        </authorList>
    </citation>
    <scope>NUCLEOTIDE SEQUENCE [LARGE SCALE GENOMIC DNA]</scope>
    <source>
        <strain evidence="1 2">UH-Slu-Lm8-n1</strain>
    </source>
</reference>